<keyword evidence="7" id="KW-0325">Glycoprotein</keyword>
<evidence type="ECO:0000256" key="6">
    <source>
        <dbReference type="ARBA" id="ARBA00023157"/>
    </source>
</evidence>
<dbReference type="AlphaFoldDB" id="A0A9W7HJW1"/>
<keyword evidence="6" id="KW-1015">Disulfide bond</keyword>
<dbReference type="InterPro" id="IPR044788">
    <property type="entry name" value="X8_dom_prot"/>
</dbReference>
<keyword evidence="3" id="KW-0336">GPI-anchor</keyword>
<proteinExistence type="predicted"/>
<dbReference type="EMBL" id="BSYR01000016">
    <property type="protein sequence ID" value="GMI78706.1"/>
    <property type="molecule type" value="Genomic_DNA"/>
</dbReference>
<evidence type="ECO:0000256" key="1">
    <source>
        <dbReference type="ARBA" id="ARBA00004609"/>
    </source>
</evidence>
<dbReference type="Gene3D" id="1.20.58.1040">
    <property type="match status" value="1"/>
</dbReference>
<evidence type="ECO:0000259" key="11">
    <source>
        <dbReference type="SMART" id="SM00768"/>
    </source>
</evidence>
<evidence type="ECO:0000256" key="9">
    <source>
        <dbReference type="SAM" id="MobiDB-lite"/>
    </source>
</evidence>
<evidence type="ECO:0000313" key="12">
    <source>
        <dbReference type="EMBL" id="GMI78706.1"/>
    </source>
</evidence>
<organism evidence="12 13">
    <name type="scientific">Hibiscus trionum</name>
    <name type="common">Flower of an hour</name>
    <dbReference type="NCBI Taxonomy" id="183268"/>
    <lineage>
        <taxon>Eukaryota</taxon>
        <taxon>Viridiplantae</taxon>
        <taxon>Streptophyta</taxon>
        <taxon>Embryophyta</taxon>
        <taxon>Tracheophyta</taxon>
        <taxon>Spermatophyta</taxon>
        <taxon>Magnoliopsida</taxon>
        <taxon>eudicotyledons</taxon>
        <taxon>Gunneridae</taxon>
        <taxon>Pentapetalae</taxon>
        <taxon>rosids</taxon>
        <taxon>malvids</taxon>
        <taxon>Malvales</taxon>
        <taxon>Malvaceae</taxon>
        <taxon>Malvoideae</taxon>
        <taxon>Hibiscus</taxon>
    </lineage>
</organism>
<keyword evidence="2" id="KW-1003">Cell membrane</keyword>
<evidence type="ECO:0000256" key="4">
    <source>
        <dbReference type="ARBA" id="ARBA00022729"/>
    </source>
</evidence>
<feature type="chain" id="PRO_5040916927" description="X8 domain-containing protein" evidence="10">
    <location>
        <begin position="25"/>
        <end position="340"/>
    </location>
</feature>
<gene>
    <name evidence="12" type="ORF">HRI_001539900</name>
</gene>
<evidence type="ECO:0000256" key="8">
    <source>
        <dbReference type="ARBA" id="ARBA00023288"/>
    </source>
</evidence>
<name>A0A9W7HJW1_HIBTR</name>
<dbReference type="InterPro" id="IPR012946">
    <property type="entry name" value="X8"/>
</dbReference>
<evidence type="ECO:0000256" key="2">
    <source>
        <dbReference type="ARBA" id="ARBA00022475"/>
    </source>
</evidence>
<dbReference type="PANTHER" id="PTHR31044">
    <property type="entry name" value="BETA-1,3 GLUCANASE"/>
    <property type="match status" value="1"/>
</dbReference>
<dbReference type="Pfam" id="PF07983">
    <property type="entry name" value="X8"/>
    <property type="match status" value="1"/>
</dbReference>
<dbReference type="GO" id="GO:0098552">
    <property type="term" value="C:side of membrane"/>
    <property type="evidence" value="ECO:0007669"/>
    <property type="project" value="UniProtKB-KW"/>
</dbReference>
<comment type="caution">
    <text evidence="12">The sequence shown here is derived from an EMBL/GenBank/DDBJ whole genome shotgun (WGS) entry which is preliminary data.</text>
</comment>
<keyword evidence="13" id="KW-1185">Reference proteome</keyword>
<sequence>MENRICMFLLYSTMATTLFIHCDARKTMEVMKNPTHEKGSVKHTKKLELMSELMSLVIEQPTDTSNTQPYVSSPFSLPPFDSLPPFNSPPYCVNPPTPIGTSPSPPSPFYNFPPILPGQSPPPGAPETPNPPEIAPNPPSIFPSPPGTPNPPAIVPSPFGTPSPPTIVSAPPGAPNPPSTFPSPPQAMPAPTIYVPSPPFNVPSPFGFNPSPPSSVPSPFGFNPSPPVFLPPIVYPPPTVPPSPQKGPTTALWCVAKPSVPGPIMQEAMNYACASGADCASIQPSGSCFEPNTIFAHASYAFNSYWQKTRVAGGTCEFGGTAILVTVDPSFDGCHFDYQY</sequence>
<dbReference type="FunFam" id="1.20.58.1040:FF:000001">
    <property type="entry name" value="Glucan endo-1,3-beta-glucosidase 4"/>
    <property type="match status" value="1"/>
</dbReference>
<evidence type="ECO:0000256" key="3">
    <source>
        <dbReference type="ARBA" id="ARBA00022622"/>
    </source>
</evidence>
<dbReference type="OrthoDB" id="417697at2759"/>
<feature type="region of interest" description="Disordered" evidence="9">
    <location>
        <begin position="97"/>
        <end position="150"/>
    </location>
</feature>
<feature type="compositionally biased region" description="Pro residues" evidence="9">
    <location>
        <begin position="97"/>
        <end position="108"/>
    </location>
</feature>
<dbReference type="GO" id="GO:0005886">
    <property type="term" value="C:plasma membrane"/>
    <property type="evidence" value="ECO:0007669"/>
    <property type="project" value="UniProtKB-SubCell"/>
</dbReference>
<reference evidence="12" key="1">
    <citation type="submission" date="2023-05" db="EMBL/GenBank/DDBJ databases">
        <title>Genome and transcriptome analyses reveal genes involved in the formation of fine ridges on petal epidermal cells in Hibiscus trionum.</title>
        <authorList>
            <person name="Koshimizu S."/>
            <person name="Masuda S."/>
            <person name="Ishii T."/>
            <person name="Shirasu K."/>
            <person name="Hoshino A."/>
            <person name="Arita M."/>
        </authorList>
    </citation>
    <scope>NUCLEOTIDE SEQUENCE</scope>
    <source>
        <strain evidence="12">Hamamatsu line</strain>
    </source>
</reference>
<keyword evidence="4 10" id="KW-0732">Signal</keyword>
<evidence type="ECO:0000256" key="7">
    <source>
        <dbReference type="ARBA" id="ARBA00023180"/>
    </source>
</evidence>
<dbReference type="PANTHER" id="PTHR31044:SF28">
    <property type="entry name" value="CARBOHYDRATE-BINDING X8 DOMAIN SUPERFAMILY PROTEIN"/>
    <property type="match status" value="1"/>
</dbReference>
<evidence type="ECO:0000313" key="13">
    <source>
        <dbReference type="Proteomes" id="UP001165190"/>
    </source>
</evidence>
<comment type="subcellular location">
    <subcellularLocation>
        <location evidence="1">Cell membrane</location>
        <topology evidence="1">Lipid-anchor</topology>
        <topology evidence="1">GPI-anchor</topology>
    </subcellularLocation>
</comment>
<evidence type="ECO:0000256" key="10">
    <source>
        <dbReference type="SAM" id="SignalP"/>
    </source>
</evidence>
<feature type="compositionally biased region" description="Pro residues" evidence="9">
    <location>
        <begin position="114"/>
        <end position="150"/>
    </location>
</feature>
<feature type="domain" description="X8" evidence="11">
    <location>
        <begin position="252"/>
        <end position="336"/>
    </location>
</feature>
<keyword evidence="8" id="KW-0449">Lipoprotein</keyword>
<accession>A0A9W7HJW1</accession>
<dbReference type="Proteomes" id="UP001165190">
    <property type="component" value="Unassembled WGS sequence"/>
</dbReference>
<keyword evidence="5" id="KW-0472">Membrane</keyword>
<dbReference type="GO" id="GO:0009506">
    <property type="term" value="C:plasmodesma"/>
    <property type="evidence" value="ECO:0007669"/>
    <property type="project" value="UniProtKB-ARBA"/>
</dbReference>
<dbReference type="SMART" id="SM00768">
    <property type="entry name" value="X8"/>
    <property type="match status" value="1"/>
</dbReference>
<evidence type="ECO:0000256" key="5">
    <source>
        <dbReference type="ARBA" id="ARBA00023136"/>
    </source>
</evidence>
<feature type="signal peptide" evidence="10">
    <location>
        <begin position="1"/>
        <end position="24"/>
    </location>
</feature>
<protein>
    <recommendedName>
        <fullName evidence="11">X8 domain-containing protein</fullName>
    </recommendedName>
</protein>